<name>A0AAD7SQ09_9TELE</name>
<proteinExistence type="predicted"/>
<feature type="compositionally biased region" description="Basic and acidic residues" evidence="1">
    <location>
        <begin position="90"/>
        <end position="102"/>
    </location>
</feature>
<accession>A0AAD7SQ09</accession>
<comment type="caution">
    <text evidence="2">The sequence shown here is derived from an EMBL/GenBank/DDBJ whole genome shotgun (WGS) entry which is preliminary data.</text>
</comment>
<evidence type="ECO:0000256" key="1">
    <source>
        <dbReference type="SAM" id="MobiDB-lite"/>
    </source>
</evidence>
<protein>
    <submittedName>
        <fullName evidence="2">Uncharacterized protein</fullName>
    </submittedName>
</protein>
<organism evidence="2 3">
    <name type="scientific">Aldrovandia affinis</name>
    <dbReference type="NCBI Taxonomy" id="143900"/>
    <lineage>
        <taxon>Eukaryota</taxon>
        <taxon>Metazoa</taxon>
        <taxon>Chordata</taxon>
        <taxon>Craniata</taxon>
        <taxon>Vertebrata</taxon>
        <taxon>Euteleostomi</taxon>
        <taxon>Actinopterygii</taxon>
        <taxon>Neopterygii</taxon>
        <taxon>Teleostei</taxon>
        <taxon>Notacanthiformes</taxon>
        <taxon>Halosauridae</taxon>
        <taxon>Aldrovandia</taxon>
    </lineage>
</organism>
<evidence type="ECO:0000313" key="3">
    <source>
        <dbReference type="Proteomes" id="UP001221898"/>
    </source>
</evidence>
<dbReference type="Proteomes" id="UP001221898">
    <property type="component" value="Unassembled WGS sequence"/>
</dbReference>
<keyword evidence="3" id="KW-1185">Reference proteome</keyword>
<gene>
    <name evidence="2" type="ORF">AAFF_G00309150</name>
</gene>
<feature type="compositionally biased region" description="Polar residues" evidence="1">
    <location>
        <begin position="80"/>
        <end position="89"/>
    </location>
</feature>
<dbReference type="EMBL" id="JAINUG010000045">
    <property type="protein sequence ID" value="KAJ8406027.1"/>
    <property type="molecule type" value="Genomic_DNA"/>
</dbReference>
<evidence type="ECO:0000313" key="2">
    <source>
        <dbReference type="EMBL" id="KAJ8406027.1"/>
    </source>
</evidence>
<feature type="region of interest" description="Disordered" evidence="1">
    <location>
        <begin position="80"/>
        <end position="102"/>
    </location>
</feature>
<reference evidence="2" key="1">
    <citation type="journal article" date="2023" name="Science">
        <title>Genome structures resolve the early diversification of teleost fishes.</title>
        <authorList>
            <person name="Parey E."/>
            <person name="Louis A."/>
            <person name="Montfort J."/>
            <person name="Bouchez O."/>
            <person name="Roques C."/>
            <person name="Iampietro C."/>
            <person name="Lluch J."/>
            <person name="Castinel A."/>
            <person name="Donnadieu C."/>
            <person name="Desvignes T."/>
            <person name="Floi Bucao C."/>
            <person name="Jouanno E."/>
            <person name="Wen M."/>
            <person name="Mejri S."/>
            <person name="Dirks R."/>
            <person name="Jansen H."/>
            <person name="Henkel C."/>
            <person name="Chen W.J."/>
            <person name="Zahm M."/>
            <person name="Cabau C."/>
            <person name="Klopp C."/>
            <person name="Thompson A.W."/>
            <person name="Robinson-Rechavi M."/>
            <person name="Braasch I."/>
            <person name="Lecointre G."/>
            <person name="Bobe J."/>
            <person name="Postlethwait J.H."/>
            <person name="Berthelot C."/>
            <person name="Roest Crollius H."/>
            <person name="Guiguen Y."/>
        </authorList>
    </citation>
    <scope>NUCLEOTIDE SEQUENCE</scope>
    <source>
        <strain evidence="2">NC1722</strain>
    </source>
</reference>
<dbReference type="AlphaFoldDB" id="A0AAD7SQ09"/>
<sequence length="102" mass="11248">MAKKAQTVLSEVVRGFIQLQAGGFEMLQDGLKSLIMLSWIAAPEDDVIKVIRNVCSGAWSVEVVGANFSNNSSCNMRFQHGSSKQSATCSRRETPHDRNIVY</sequence>